<dbReference type="InterPro" id="IPR007990">
    <property type="entry name" value="PIP"/>
</dbReference>
<dbReference type="InterPro" id="IPR041813">
    <property type="entry name" value="A2M_TED"/>
</dbReference>
<keyword evidence="5" id="KW-1015">Disulfide bond</keyword>
<dbReference type="CDD" id="cd02897">
    <property type="entry name" value="A2M_2"/>
    <property type="match status" value="1"/>
</dbReference>
<dbReference type="SMART" id="SM01361">
    <property type="entry name" value="A2M_recep"/>
    <property type="match status" value="1"/>
</dbReference>
<evidence type="ECO:0000256" key="5">
    <source>
        <dbReference type="ARBA" id="ARBA00023157"/>
    </source>
</evidence>
<evidence type="ECO:0000256" key="2">
    <source>
        <dbReference type="ARBA" id="ARBA00022690"/>
    </source>
</evidence>
<comment type="caution">
    <text evidence="10">The sequence shown here is derived from an EMBL/GenBank/DDBJ whole genome shotgun (WGS) entry which is preliminary data.</text>
</comment>
<dbReference type="InterPro" id="IPR019742">
    <property type="entry name" value="MacrogloblnA2_CS"/>
</dbReference>
<dbReference type="InterPro" id="IPR014756">
    <property type="entry name" value="Ig_E-set"/>
</dbReference>
<evidence type="ECO:0000256" key="4">
    <source>
        <dbReference type="ARBA" id="ARBA00022900"/>
    </source>
</evidence>
<dbReference type="GO" id="GO:0004867">
    <property type="term" value="F:serine-type endopeptidase inhibitor activity"/>
    <property type="evidence" value="ECO:0007669"/>
    <property type="project" value="UniProtKB-KW"/>
</dbReference>
<evidence type="ECO:0000313" key="10">
    <source>
        <dbReference type="EMBL" id="KAG8435784.1"/>
    </source>
</evidence>
<dbReference type="PANTHER" id="PTHR11412">
    <property type="entry name" value="MACROGLOBULIN / COMPLEMENT"/>
    <property type="match status" value="1"/>
</dbReference>
<keyword evidence="4" id="KW-0722">Serine protease inhibitor</keyword>
<dbReference type="Gene3D" id="2.60.40.1930">
    <property type="match status" value="2"/>
</dbReference>
<dbReference type="Pfam" id="PF17791">
    <property type="entry name" value="MG3"/>
    <property type="match status" value="1"/>
</dbReference>
<dbReference type="InterPro" id="IPR008930">
    <property type="entry name" value="Terpenoid_cyclase/PrenylTrfase"/>
</dbReference>
<dbReference type="Proteomes" id="UP000812440">
    <property type="component" value="Chromosome 7"/>
</dbReference>
<dbReference type="InterPro" id="IPR047565">
    <property type="entry name" value="Alpha-macroglob_thiol-ester_cl"/>
</dbReference>
<comment type="similarity">
    <text evidence="1">Belongs to the protease inhibitor I39 (alpha-2-macroglobulin) family.</text>
</comment>
<dbReference type="SMART" id="SM01359">
    <property type="entry name" value="A2M_N_2"/>
    <property type="match status" value="1"/>
</dbReference>
<dbReference type="Gene3D" id="6.20.50.160">
    <property type="match status" value="1"/>
</dbReference>
<dbReference type="SUPFAM" id="SSF49410">
    <property type="entry name" value="Alpha-macroglobulin receptor domain"/>
    <property type="match status" value="1"/>
</dbReference>
<dbReference type="FunFam" id="2.60.40.1930:FF:000001">
    <property type="entry name" value="CD109 isoform 3"/>
    <property type="match status" value="1"/>
</dbReference>
<feature type="domain" description="Alpha-2-macroglobulin" evidence="8">
    <location>
        <begin position="603"/>
        <end position="687"/>
    </location>
</feature>
<dbReference type="Gene3D" id="2.60.40.1940">
    <property type="match status" value="1"/>
</dbReference>
<evidence type="ECO:0000313" key="11">
    <source>
        <dbReference type="Proteomes" id="UP000812440"/>
    </source>
</evidence>
<gene>
    <name evidence="10" type="ORF">GDO86_013649</name>
</gene>
<dbReference type="PROSITE" id="PS00477">
    <property type="entry name" value="ALPHA_2_MACROGLOBULIN"/>
    <property type="match status" value="1"/>
</dbReference>
<reference evidence="10" key="1">
    <citation type="thesis" date="2020" institute="ProQuest LLC" country="789 East Eisenhower Parkway, Ann Arbor, MI, USA">
        <title>Comparative Genomics and Chromosome Evolution.</title>
        <authorList>
            <person name="Mudd A.B."/>
        </authorList>
    </citation>
    <scope>NUCLEOTIDE SEQUENCE</scope>
    <source>
        <strain evidence="10">Female2</strain>
        <tissue evidence="10">Blood</tissue>
    </source>
</reference>
<dbReference type="Gene3D" id="1.50.10.20">
    <property type="match status" value="1"/>
</dbReference>
<dbReference type="AlphaFoldDB" id="A0A8T2IXH8"/>
<evidence type="ECO:0000256" key="3">
    <source>
        <dbReference type="ARBA" id="ARBA00022729"/>
    </source>
</evidence>
<dbReference type="Pfam" id="PF05326">
    <property type="entry name" value="SVA"/>
    <property type="match status" value="1"/>
</dbReference>
<keyword evidence="2" id="KW-0646">Protease inhibitor</keyword>
<dbReference type="SUPFAM" id="SSF48239">
    <property type="entry name" value="Terpenoid cyclases/Protein prenyltransferases"/>
    <property type="match status" value="1"/>
</dbReference>
<dbReference type="InterPro" id="IPR002890">
    <property type="entry name" value="MG2"/>
</dbReference>
<evidence type="ECO:0008006" key="12">
    <source>
        <dbReference type="Google" id="ProtNLM"/>
    </source>
</evidence>
<dbReference type="SUPFAM" id="SSF81296">
    <property type="entry name" value="E set domains"/>
    <property type="match status" value="1"/>
</dbReference>
<dbReference type="OrthoDB" id="9998011at2759"/>
<feature type="domain" description="Alpha-macroglobulin receptor-binding" evidence="9">
    <location>
        <begin position="1172"/>
        <end position="1228"/>
    </location>
</feature>
<dbReference type="Pfam" id="PF07677">
    <property type="entry name" value="A2M_recep"/>
    <property type="match status" value="1"/>
</dbReference>
<dbReference type="EMBL" id="JAACNH010000008">
    <property type="protein sequence ID" value="KAG8435784.1"/>
    <property type="molecule type" value="Genomic_DNA"/>
</dbReference>
<keyword evidence="11" id="KW-1185">Reference proteome</keyword>
<dbReference type="SMART" id="SM01360">
    <property type="entry name" value="A2M"/>
    <property type="match status" value="1"/>
</dbReference>
<organism evidence="10 11">
    <name type="scientific">Hymenochirus boettgeri</name>
    <name type="common">Congo dwarf clawed frog</name>
    <dbReference type="NCBI Taxonomy" id="247094"/>
    <lineage>
        <taxon>Eukaryota</taxon>
        <taxon>Metazoa</taxon>
        <taxon>Chordata</taxon>
        <taxon>Craniata</taxon>
        <taxon>Vertebrata</taxon>
        <taxon>Euteleostomi</taxon>
        <taxon>Amphibia</taxon>
        <taxon>Batrachia</taxon>
        <taxon>Anura</taxon>
        <taxon>Pipoidea</taxon>
        <taxon>Pipidae</taxon>
        <taxon>Pipinae</taxon>
        <taxon>Hymenochirus</taxon>
    </lineage>
</organism>
<dbReference type="Pfam" id="PF01835">
    <property type="entry name" value="MG2"/>
    <property type="match status" value="1"/>
</dbReference>
<keyword evidence="6" id="KW-0325">Glycoprotein</keyword>
<dbReference type="FunFam" id="1.50.10.20:FF:000001">
    <property type="entry name" value="CD109 isoform 1"/>
    <property type="match status" value="1"/>
</dbReference>
<evidence type="ECO:0000256" key="6">
    <source>
        <dbReference type="ARBA" id="ARBA00023180"/>
    </source>
</evidence>
<evidence type="ECO:0000256" key="1">
    <source>
        <dbReference type="ARBA" id="ARBA00010952"/>
    </source>
</evidence>
<dbReference type="PANTHER" id="PTHR11412:SF182">
    <property type="entry name" value="ALPHA-2-MACROGLOBULIN-LIKE PROTEIN 1"/>
    <property type="match status" value="1"/>
</dbReference>
<dbReference type="InterPro" id="IPR050473">
    <property type="entry name" value="A2M/Complement_sys"/>
</dbReference>
<accession>A0A8T2IXH8</accession>
<feature type="domain" description="Alpha-2-macroglobulin bait region" evidence="7">
    <location>
        <begin position="332"/>
        <end position="483"/>
    </location>
</feature>
<evidence type="ECO:0000259" key="9">
    <source>
        <dbReference type="SMART" id="SM01361"/>
    </source>
</evidence>
<sequence length="1239" mass="138953">MFSLPNLLKVPSPNEEEEVATIEVFIKSSGDMVCNRSRVLVKRTRTSILIQTDKAVYKPGQTVKFRVVSLNENLLPEDNEDPGKNRIGQWLNVTLRQGIAELSLPLSSEPAFGEYSIRVKDTVHSFSVEEYVLPKFEVSLHFPKAVVINSKEFPLRVCGRYTYGKPVQGTFKVNVCRKHSQKYWRRWQGETRADICIDFDGKLEKNGCTTLEVESDKFYLNSKRWQMNLEGNASVTEEGTVVDAGDSPIPDQLVYLTSYGGKINQTLVTDGNGETSFRLENTTQWVGDVILQARTHEQEGIHSYYIPDTIRPKYGFASVKLKPFYSRSKSFLKLHSLQGELLCEGAQEVRVEYIIQRTELGTEAKNMDLHYLVESKGTIKDSGSLEVTINSEDEVLHGEVSINLMLSADVSPTLRALVYILLPDGEMAADSATFTIQRCFNNKVSVGFSPDEVLPGSDVTLQIKAAAGSLCALRVVDQSVVLMKPDKELTADKIHNLFVSRDSGNYDYRVQEDIDHCQHDTISQFPRGPFRFSIPYFPSHPAPDDADVYSLFKNMKLKIITSADIKRPRKCHGGTRIDRNVPFAQSTAAEITAEIVRTYFPETWIWELSPVGTEPPSHSPRHHHRLEAGAFCMGPMGLVSPPNLPSSFPAVLVDLALPYSVVRGESFTLKASVFNYLKHCIKVQTTLQPSEELEQEPCDDCQYTSCLCVDESKTFYWNLKVTLGEIRLVVDNVEVFTREHSKPEEIALKVPENILPDSERAYVTVLGDLMGTAMQNLDRLLAMPYGCGEQNMVLFAPNIFILQYLEKTHQLNQEIQSKAKTFLESGYQRELMYKHNDGSYSAFGKSDKEGNTWLTAFVVKSFNKARPYIFIDKSHLDHSFAWLKKNQHVNGCFRSLGKLFNNAMKGGVDDEISLCSYVTMALLESRVSLKDPLVSDALSCLRESAKNVSSVYTQALMAYTFSLSGDAELTDMLMDKLEEKAVRNDGQLHWERKPLTAPSGVPFWYRAPSAEVELTSYVLLALLSSPKKDLAKASEIVNWLSKQQNPYGGFSSTQDTVVALQALATYAEATFSDKGNAKVTVTSKTGFHEQFHLDHTNRLLLQTASLPDIPGDYTVSTTGSGCVYVQTVLRYNVPPPRSDATFAIEAEIQAEQCPRVLRINITTKYTGPREKSNMALIEVKMLSGFIPVKSSVRELEKINLVKRSEIQTDVVNLYLDEVRIFNYPSASYLGAIFKPTSGL</sequence>
<protein>
    <recommendedName>
        <fullName evidence="12">Alpha-2-macroglobulin-like protein 1</fullName>
    </recommendedName>
</protein>
<dbReference type="InterPro" id="IPR011626">
    <property type="entry name" value="Alpha-macroglobulin_TED"/>
</dbReference>
<name>A0A8T2IXH8_9PIPI</name>
<dbReference type="Gene3D" id="2.60.120.1540">
    <property type="match status" value="1"/>
</dbReference>
<dbReference type="InterPro" id="IPR041555">
    <property type="entry name" value="MG3"/>
</dbReference>
<keyword evidence="3" id="KW-0732">Signal</keyword>
<dbReference type="Pfam" id="PF07678">
    <property type="entry name" value="TED_complement"/>
    <property type="match status" value="1"/>
</dbReference>
<dbReference type="GO" id="GO:0005615">
    <property type="term" value="C:extracellular space"/>
    <property type="evidence" value="ECO:0007669"/>
    <property type="project" value="InterPro"/>
</dbReference>
<proteinExistence type="inferred from homology"/>
<dbReference type="InterPro" id="IPR009048">
    <property type="entry name" value="A-macroglobulin_rcpt-bd"/>
</dbReference>
<dbReference type="SMART" id="SM01419">
    <property type="entry name" value="Thiol-ester_cl"/>
    <property type="match status" value="1"/>
</dbReference>
<dbReference type="Gene3D" id="2.60.40.690">
    <property type="entry name" value="Alpha-macroglobulin, receptor-binding domain"/>
    <property type="match status" value="1"/>
</dbReference>
<evidence type="ECO:0000259" key="7">
    <source>
        <dbReference type="SMART" id="SM01359"/>
    </source>
</evidence>
<dbReference type="InterPro" id="IPR036595">
    <property type="entry name" value="A-macroglobulin_rcpt-bd_sf"/>
</dbReference>
<dbReference type="InterPro" id="IPR011625">
    <property type="entry name" value="A2M_N_BRD"/>
</dbReference>
<dbReference type="Pfam" id="PF07703">
    <property type="entry name" value="A2M_BRD"/>
    <property type="match status" value="1"/>
</dbReference>
<evidence type="ECO:0000259" key="8">
    <source>
        <dbReference type="SMART" id="SM01360"/>
    </source>
</evidence>
<dbReference type="InterPro" id="IPR001599">
    <property type="entry name" value="Macroglobln_a2"/>
</dbReference>